<keyword evidence="2" id="KW-1185">Reference proteome</keyword>
<evidence type="ECO:0008006" key="3">
    <source>
        <dbReference type="Google" id="ProtNLM"/>
    </source>
</evidence>
<reference evidence="1 2" key="1">
    <citation type="submission" date="2019-07" db="EMBL/GenBank/DDBJ databases">
        <title>De Novo Assembly of kiwifruit Actinidia rufa.</title>
        <authorList>
            <person name="Sugita-Konishi S."/>
            <person name="Sato K."/>
            <person name="Mori E."/>
            <person name="Abe Y."/>
            <person name="Kisaki G."/>
            <person name="Hamano K."/>
            <person name="Suezawa K."/>
            <person name="Otani M."/>
            <person name="Fukuda T."/>
            <person name="Manabe T."/>
            <person name="Gomi K."/>
            <person name="Tabuchi M."/>
            <person name="Akimitsu K."/>
            <person name="Kataoka I."/>
        </authorList>
    </citation>
    <scope>NUCLEOTIDE SEQUENCE [LARGE SCALE GENOMIC DNA]</scope>
    <source>
        <strain evidence="2">cv. Fuchu</strain>
    </source>
</reference>
<dbReference type="PANTHER" id="PTHR33070:SF129">
    <property type="entry name" value="DUF241 DOMAIN PROTEIN"/>
    <property type="match status" value="1"/>
</dbReference>
<accession>A0A7J0EUD2</accession>
<gene>
    <name evidence="1" type="ORF">Acr_07g0000230</name>
</gene>
<protein>
    <recommendedName>
        <fullName evidence="3">DUF241 domain protein</fullName>
    </recommendedName>
</protein>
<comment type="caution">
    <text evidence="1">The sequence shown here is derived from an EMBL/GenBank/DDBJ whole genome shotgun (WGS) entry which is preliminary data.</text>
</comment>
<dbReference type="Proteomes" id="UP000585474">
    <property type="component" value="Unassembled WGS sequence"/>
</dbReference>
<dbReference type="Pfam" id="PF03087">
    <property type="entry name" value="BPS1"/>
    <property type="match status" value="1"/>
</dbReference>
<dbReference type="OrthoDB" id="1701699at2759"/>
<dbReference type="InterPro" id="IPR004320">
    <property type="entry name" value="BPS1_pln"/>
</dbReference>
<dbReference type="PANTHER" id="PTHR33070">
    <property type="entry name" value="OS06G0725500 PROTEIN"/>
    <property type="match status" value="1"/>
</dbReference>
<dbReference type="AlphaFoldDB" id="A0A7J0EUD2"/>
<evidence type="ECO:0000313" key="2">
    <source>
        <dbReference type="Proteomes" id="UP000585474"/>
    </source>
</evidence>
<dbReference type="EMBL" id="BJWL01000007">
    <property type="protein sequence ID" value="GFY89826.1"/>
    <property type="molecule type" value="Genomic_DNA"/>
</dbReference>
<name>A0A7J0EUD2_9ERIC</name>
<dbReference type="GO" id="GO:0048367">
    <property type="term" value="P:shoot system development"/>
    <property type="evidence" value="ECO:0007669"/>
    <property type="project" value="InterPro"/>
</dbReference>
<proteinExistence type="predicted"/>
<sequence length="295" mass="33599">MASYPSRSKAHFHARSVSLPSRPNPLIPQFDEHLYRVRASEATSSSLSSIGHRLNGLEDLYDCVHDLLQLPHAQHIFFQERQEKWVEEALDGYLKLMDVCAMAKDVFSQMKQDVQDLGSVLRRRRDANDFSEYLTSRKKAKKVIQKPLKDLKGRKSKHTNLASDKDHETMAIITMLNEVEAATFAVFESLLSHPVGTKVQSRLNRMSLVTKLVHHKIAGSQDEETNTNDFKKVDAQLQLLSCCKKSKSANTMHVENVQNQLGKMESDLIVVEGELERLLRRLIKTRVSPLNILNV</sequence>
<organism evidence="1 2">
    <name type="scientific">Actinidia rufa</name>
    <dbReference type="NCBI Taxonomy" id="165716"/>
    <lineage>
        <taxon>Eukaryota</taxon>
        <taxon>Viridiplantae</taxon>
        <taxon>Streptophyta</taxon>
        <taxon>Embryophyta</taxon>
        <taxon>Tracheophyta</taxon>
        <taxon>Spermatophyta</taxon>
        <taxon>Magnoliopsida</taxon>
        <taxon>eudicotyledons</taxon>
        <taxon>Gunneridae</taxon>
        <taxon>Pentapetalae</taxon>
        <taxon>asterids</taxon>
        <taxon>Ericales</taxon>
        <taxon>Actinidiaceae</taxon>
        <taxon>Actinidia</taxon>
    </lineage>
</organism>
<evidence type="ECO:0000313" key="1">
    <source>
        <dbReference type="EMBL" id="GFY89826.1"/>
    </source>
</evidence>
<dbReference type="GO" id="GO:0048364">
    <property type="term" value="P:root development"/>
    <property type="evidence" value="ECO:0007669"/>
    <property type="project" value="InterPro"/>
</dbReference>